<protein>
    <submittedName>
        <fullName evidence="1">Uncharacterized protein</fullName>
    </submittedName>
</protein>
<dbReference type="OrthoDB" id="377779at2157"/>
<comment type="caution">
    <text evidence="1">The sequence shown here is derived from an EMBL/GenBank/DDBJ whole genome shotgun (WGS) entry which is preliminary data.</text>
</comment>
<proteinExistence type="predicted"/>
<name>A0A557SWD8_9ARCH</name>
<dbReference type="EMBL" id="VOAH01000005">
    <property type="protein sequence ID" value="TVP40922.1"/>
    <property type="molecule type" value="Genomic_DNA"/>
</dbReference>
<evidence type="ECO:0000313" key="2">
    <source>
        <dbReference type="Proteomes" id="UP000315289"/>
    </source>
</evidence>
<gene>
    <name evidence="1" type="ORF">NARC_50103</name>
</gene>
<sequence length="53" mass="6055">MNKTIKEVAKMMDKKINKGSNPVELDILTKGQVQIVDEFVTSFNNRISMFLIP</sequence>
<dbReference type="AlphaFoldDB" id="A0A557SWD8"/>
<organism evidence="1 2">
    <name type="scientific">Candidatus Nitrosocosmicus arcticus</name>
    <dbReference type="NCBI Taxonomy" id="2035267"/>
    <lineage>
        <taxon>Archaea</taxon>
        <taxon>Nitrososphaerota</taxon>
        <taxon>Nitrososphaeria</taxon>
        <taxon>Nitrososphaerales</taxon>
        <taxon>Nitrososphaeraceae</taxon>
        <taxon>Candidatus Nitrosocosmicus</taxon>
    </lineage>
</organism>
<dbReference type="RefSeq" id="WP_186434109.1">
    <property type="nucleotide sequence ID" value="NZ_ML675581.1"/>
</dbReference>
<accession>A0A557SWD8</accession>
<evidence type="ECO:0000313" key="1">
    <source>
        <dbReference type="EMBL" id="TVP40922.1"/>
    </source>
</evidence>
<dbReference type="Proteomes" id="UP000315289">
    <property type="component" value="Unassembled WGS sequence"/>
</dbReference>
<keyword evidence="2" id="KW-1185">Reference proteome</keyword>
<reference evidence="1 2" key="1">
    <citation type="journal article" date="2019" name="Front. Microbiol.">
        <title>Ammonia Oxidation by the Arctic Terrestrial Thaumarchaeote Candidatus Nitrosocosmicus arcticus Is Stimulated by Increasing Temperatures.</title>
        <authorList>
            <person name="Alves R.J.E."/>
            <person name="Kerou M."/>
            <person name="Zappe A."/>
            <person name="Bittner R."/>
            <person name="Abby S.S."/>
            <person name="Schmidt H.A."/>
            <person name="Pfeifer K."/>
            <person name="Schleper C."/>
        </authorList>
    </citation>
    <scope>NUCLEOTIDE SEQUENCE [LARGE SCALE GENOMIC DNA]</scope>
    <source>
        <strain evidence="1 2">Kfb</strain>
    </source>
</reference>